<feature type="transmembrane region" description="Helical" evidence="1">
    <location>
        <begin position="399"/>
        <end position="416"/>
    </location>
</feature>
<feature type="transmembrane region" description="Helical" evidence="1">
    <location>
        <begin position="211"/>
        <end position="237"/>
    </location>
</feature>
<feature type="transmembrane region" description="Helical" evidence="1">
    <location>
        <begin position="342"/>
        <end position="360"/>
    </location>
</feature>
<organism evidence="2 3">
    <name type="scientific">Jeotgalicoccus nanhaiensis</name>
    <dbReference type="NCBI Taxonomy" id="568603"/>
    <lineage>
        <taxon>Bacteria</taxon>
        <taxon>Bacillati</taxon>
        <taxon>Bacillota</taxon>
        <taxon>Bacilli</taxon>
        <taxon>Bacillales</taxon>
        <taxon>Staphylococcaceae</taxon>
        <taxon>Jeotgalicoccus</taxon>
    </lineage>
</organism>
<accession>A0ABR9XWL3</accession>
<feature type="transmembrane region" description="Helical" evidence="1">
    <location>
        <begin position="24"/>
        <end position="44"/>
    </location>
</feature>
<feature type="transmembrane region" description="Helical" evidence="1">
    <location>
        <begin position="372"/>
        <end position="393"/>
    </location>
</feature>
<gene>
    <name evidence="2" type="ORF">IR135_02455</name>
</gene>
<evidence type="ECO:0000256" key="1">
    <source>
        <dbReference type="SAM" id="Phobius"/>
    </source>
</evidence>
<keyword evidence="3" id="KW-1185">Reference proteome</keyword>
<feature type="transmembrane region" description="Helical" evidence="1">
    <location>
        <begin position="257"/>
        <end position="278"/>
    </location>
</feature>
<reference evidence="2 3" key="1">
    <citation type="submission" date="2020-10" db="EMBL/GenBank/DDBJ databases">
        <title>Mouse Oral microbiota.</title>
        <authorList>
            <person name="Joseph S."/>
            <person name="Aduse-Opoku J."/>
        </authorList>
    </citation>
    <scope>NUCLEOTIDE SEQUENCE [LARGE SCALE GENOMIC DNA]</scope>
    <source>
        <strain evidence="2 3">19428wE5_W307</strain>
    </source>
</reference>
<protein>
    <recommendedName>
        <fullName evidence="4">Glycosyltransferase RgtA/B/C/D-like domain-containing protein</fullName>
    </recommendedName>
</protein>
<proteinExistence type="predicted"/>
<evidence type="ECO:0008006" key="4">
    <source>
        <dbReference type="Google" id="ProtNLM"/>
    </source>
</evidence>
<feature type="transmembrane region" description="Helical" evidence="1">
    <location>
        <begin position="51"/>
        <end position="72"/>
    </location>
</feature>
<feature type="transmembrane region" description="Helical" evidence="1">
    <location>
        <begin position="159"/>
        <end position="177"/>
    </location>
</feature>
<keyword evidence="1" id="KW-1133">Transmembrane helix</keyword>
<feature type="transmembrane region" description="Helical" evidence="1">
    <location>
        <begin position="128"/>
        <end position="147"/>
    </location>
</feature>
<feature type="transmembrane region" description="Helical" evidence="1">
    <location>
        <begin position="183"/>
        <end position="199"/>
    </location>
</feature>
<evidence type="ECO:0000313" key="3">
    <source>
        <dbReference type="Proteomes" id="UP000647980"/>
    </source>
</evidence>
<dbReference type="Proteomes" id="UP000647980">
    <property type="component" value="Unassembled WGS sequence"/>
</dbReference>
<keyword evidence="1" id="KW-0812">Transmembrane</keyword>
<evidence type="ECO:0000313" key="2">
    <source>
        <dbReference type="EMBL" id="MBF0753120.1"/>
    </source>
</evidence>
<dbReference type="EMBL" id="JADGLW010000002">
    <property type="protein sequence ID" value="MBF0753120.1"/>
    <property type="molecule type" value="Genomic_DNA"/>
</dbReference>
<comment type="caution">
    <text evidence="2">The sequence shown here is derived from an EMBL/GenBank/DDBJ whole genome shotgun (WGS) entry which is preliminary data.</text>
</comment>
<name>A0ABR9XWL3_9STAP</name>
<dbReference type="RefSeq" id="WP_135096433.1">
    <property type="nucleotide sequence ID" value="NZ_JADGLW010000002.1"/>
</dbReference>
<keyword evidence="1" id="KW-0472">Membrane</keyword>
<sequence length="422" mass="48052">MLLLWILTLMYGLAGFLINDYFSVHIYLTVSFIGISSILLLFVLLKNYYKFAGLIFLSFTVRVGLMLVDLYAGDLFTVPHSGDDTENFYATGLKVANDMTMLGESIYGGTYSHLLGILFSVYGDDRLFAQYLNILIAVTTIVIVIQIFRMLEVPLKIQIILAAVMAFFPHSLIFSAILLRESIISLLVVCSLYFFIKWYKFKGNHNISFSIILAVVGGMFHTGVIGILIGYIFALIFYRHDSGKLKLTLKSVLPFALLAAGGLYLLMFPEIFSTLPLFNKFEQELSNNKNIYDVFNTERGESAYLTNLEINNFLEMIIFAPLKILYFIGSPMPWTLRNLSDLISFFLDSVFYLFAAFVFIKNWYLLKKNPLLLIILISLVSGWLIFGLGISNAGTALRHRFKLFYLIIIALSLIWSKKKRQD</sequence>